<dbReference type="GO" id="GO:0006606">
    <property type="term" value="P:protein import into nucleus"/>
    <property type="evidence" value="ECO:0007669"/>
    <property type="project" value="TreeGrafter"/>
</dbReference>
<dbReference type="SMART" id="SM00320">
    <property type="entry name" value="WD40"/>
    <property type="match status" value="2"/>
</dbReference>
<comment type="caution">
    <text evidence="16">The sequence shown here is derived from an EMBL/GenBank/DDBJ whole genome shotgun (WGS) entry which is preliminary data.</text>
</comment>
<accession>A0A7J8ALR1</accession>
<dbReference type="GO" id="GO:0031080">
    <property type="term" value="C:nuclear pore outer ring"/>
    <property type="evidence" value="ECO:0007669"/>
    <property type="project" value="TreeGrafter"/>
</dbReference>
<evidence type="ECO:0000256" key="3">
    <source>
        <dbReference type="ARBA" id="ARBA00010102"/>
    </source>
</evidence>
<dbReference type="GO" id="GO:0032008">
    <property type="term" value="P:positive regulation of TOR signaling"/>
    <property type="evidence" value="ECO:0007669"/>
    <property type="project" value="TreeGrafter"/>
</dbReference>
<keyword evidence="9" id="KW-0653">Protein transport</keyword>
<reference evidence="16 17" key="1">
    <citation type="journal article" date="2020" name="Nature">
        <title>Six reference-quality genomes reveal evolution of bat adaptations.</title>
        <authorList>
            <person name="Jebb D."/>
            <person name="Huang Z."/>
            <person name="Pippel M."/>
            <person name="Hughes G.M."/>
            <person name="Lavrichenko K."/>
            <person name="Devanna P."/>
            <person name="Winkler S."/>
            <person name="Jermiin L.S."/>
            <person name="Skirmuntt E.C."/>
            <person name="Katzourakis A."/>
            <person name="Burkitt-Gray L."/>
            <person name="Ray D.A."/>
            <person name="Sullivan K.A.M."/>
            <person name="Roscito J.G."/>
            <person name="Kirilenko B.M."/>
            <person name="Davalos L.M."/>
            <person name="Corthals A.P."/>
            <person name="Power M.L."/>
            <person name="Jones G."/>
            <person name="Ransome R.D."/>
            <person name="Dechmann D.K.N."/>
            <person name="Locatelli A.G."/>
            <person name="Puechmaille S.J."/>
            <person name="Fedrigo O."/>
            <person name="Jarvis E.D."/>
            <person name="Hiller M."/>
            <person name="Vernes S.C."/>
            <person name="Myers E.W."/>
            <person name="Teeling E.C."/>
        </authorList>
    </citation>
    <scope>NUCLEOTIDE SEQUENCE [LARGE SCALE GENOMIC DNA]</scope>
    <source>
        <strain evidence="16">MMyoMyo1</strain>
        <tissue evidence="16">Flight muscle</tissue>
    </source>
</reference>
<evidence type="ECO:0000256" key="8">
    <source>
        <dbReference type="ARBA" id="ARBA00022816"/>
    </source>
</evidence>
<dbReference type="GO" id="GO:0005198">
    <property type="term" value="F:structural molecule activity"/>
    <property type="evidence" value="ECO:0007669"/>
    <property type="project" value="InterPro"/>
</dbReference>
<dbReference type="InterPro" id="IPR001680">
    <property type="entry name" value="WD40_rpt"/>
</dbReference>
<dbReference type="EMBL" id="JABWUV010000001">
    <property type="protein sequence ID" value="KAF6387473.1"/>
    <property type="molecule type" value="Genomic_DNA"/>
</dbReference>
<keyword evidence="17" id="KW-1185">Reference proteome</keyword>
<organism evidence="16 17">
    <name type="scientific">Myotis myotis</name>
    <name type="common">Greater mouse-eared bat</name>
    <name type="synonym">Vespertilio myotis</name>
    <dbReference type="NCBI Taxonomy" id="51298"/>
    <lineage>
        <taxon>Eukaryota</taxon>
        <taxon>Metazoa</taxon>
        <taxon>Chordata</taxon>
        <taxon>Craniata</taxon>
        <taxon>Vertebrata</taxon>
        <taxon>Euteleostomi</taxon>
        <taxon>Mammalia</taxon>
        <taxon>Eutheria</taxon>
        <taxon>Laurasiatheria</taxon>
        <taxon>Chiroptera</taxon>
        <taxon>Yangochiroptera</taxon>
        <taxon>Vespertilionidae</taxon>
        <taxon>Myotis</taxon>
    </lineage>
</organism>
<dbReference type="SUPFAM" id="SSF50978">
    <property type="entry name" value="WD40 repeat-like"/>
    <property type="match status" value="1"/>
</dbReference>
<evidence type="ECO:0000256" key="6">
    <source>
        <dbReference type="ARBA" id="ARBA00022574"/>
    </source>
</evidence>
<evidence type="ECO:0000256" key="12">
    <source>
        <dbReference type="ARBA" id="ARBA00023228"/>
    </source>
</evidence>
<keyword evidence="13" id="KW-0539">Nucleus</keyword>
<dbReference type="InterPro" id="IPR037363">
    <property type="entry name" value="Sec13/Seh1_fam"/>
</dbReference>
<evidence type="ECO:0000256" key="1">
    <source>
        <dbReference type="ARBA" id="ARBA00004567"/>
    </source>
</evidence>
<evidence type="ECO:0000256" key="13">
    <source>
        <dbReference type="ARBA" id="ARBA00023242"/>
    </source>
</evidence>
<evidence type="ECO:0000256" key="9">
    <source>
        <dbReference type="ARBA" id="ARBA00022927"/>
    </source>
</evidence>
<dbReference type="Pfam" id="PF00400">
    <property type="entry name" value="WD40"/>
    <property type="match status" value="1"/>
</dbReference>
<dbReference type="GO" id="GO:0090114">
    <property type="term" value="P:COPII-coated vesicle budding"/>
    <property type="evidence" value="ECO:0007669"/>
    <property type="project" value="TreeGrafter"/>
</dbReference>
<comment type="similarity">
    <text evidence="3">Belongs to the WD repeat SEC13 family.</text>
</comment>
<comment type="subcellular location">
    <subcellularLocation>
        <location evidence="2">Lysosome membrane</location>
    </subcellularLocation>
    <subcellularLocation>
        <location evidence="1">Nucleus</location>
        <location evidence="1">Nuclear pore complex</location>
    </subcellularLocation>
</comment>
<dbReference type="AlphaFoldDB" id="A0A7J8ALR1"/>
<evidence type="ECO:0000313" key="16">
    <source>
        <dbReference type="EMBL" id="KAF6387473.1"/>
    </source>
</evidence>
<evidence type="ECO:0000256" key="7">
    <source>
        <dbReference type="ARBA" id="ARBA00022737"/>
    </source>
</evidence>
<dbReference type="VEuPathDB" id="HostDB:GeneID_118668058"/>
<keyword evidence="8" id="KW-0509">mRNA transport</keyword>
<dbReference type="InterPro" id="IPR036322">
    <property type="entry name" value="WD40_repeat_dom_sf"/>
</dbReference>
<gene>
    <name evidence="16" type="ORF">mMyoMyo1_007969</name>
</gene>
<dbReference type="GO" id="GO:0051028">
    <property type="term" value="P:mRNA transport"/>
    <property type="evidence" value="ECO:0007669"/>
    <property type="project" value="UniProtKB-KW"/>
</dbReference>
<dbReference type="GO" id="GO:0005765">
    <property type="term" value="C:lysosomal membrane"/>
    <property type="evidence" value="ECO:0007669"/>
    <property type="project" value="UniProtKB-SubCell"/>
</dbReference>
<evidence type="ECO:0000256" key="10">
    <source>
        <dbReference type="ARBA" id="ARBA00023010"/>
    </source>
</evidence>
<evidence type="ECO:0000313" key="17">
    <source>
        <dbReference type="Proteomes" id="UP000527355"/>
    </source>
</evidence>
<feature type="repeat" description="WD" evidence="15">
    <location>
        <begin position="78"/>
        <end position="112"/>
    </location>
</feature>
<dbReference type="PROSITE" id="PS50082">
    <property type="entry name" value="WD_REPEATS_2"/>
    <property type="match status" value="1"/>
</dbReference>
<keyword evidence="6 15" id="KW-0853">WD repeat</keyword>
<dbReference type="PANTHER" id="PTHR11024:SF2">
    <property type="entry name" value="PROTEIN SEC13 HOMOLOG"/>
    <property type="match status" value="1"/>
</dbReference>
<keyword evidence="5" id="KW-0813">Transport</keyword>
<evidence type="ECO:0000256" key="4">
    <source>
        <dbReference type="ARBA" id="ARBA00019195"/>
    </source>
</evidence>
<dbReference type="Gene3D" id="2.130.10.10">
    <property type="entry name" value="YVTN repeat-like/Quinoprotein amine dehydrogenase"/>
    <property type="match status" value="1"/>
</dbReference>
<proteinExistence type="inferred from homology"/>
<keyword evidence="12" id="KW-0458">Lysosome</keyword>
<name>A0A7J8ALR1_MYOMY</name>
<dbReference type="GO" id="GO:0030127">
    <property type="term" value="C:COPII vesicle coat"/>
    <property type="evidence" value="ECO:0007669"/>
    <property type="project" value="TreeGrafter"/>
</dbReference>
<keyword evidence="11" id="KW-0906">Nuclear pore complex</keyword>
<dbReference type="Proteomes" id="UP000527355">
    <property type="component" value="Unassembled WGS sequence"/>
</dbReference>
<dbReference type="InterPro" id="IPR015943">
    <property type="entry name" value="WD40/YVTN_repeat-like_dom_sf"/>
</dbReference>
<dbReference type="PANTHER" id="PTHR11024">
    <property type="entry name" value="NUCLEAR PORE COMPLEX PROTEIN SEC13 / SEH1 FAMILY MEMBER"/>
    <property type="match status" value="1"/>
</dbReference>
<evidence type="ECO:0000256" key="11">
    <source>
        <dbReference type="ARBA" id="ARBA00023132"/>
    </source>
</evidence>
<evidence type="ECO:0000256" key="5">
    <source>
        <dbReference type="ARBA" id="ARBA00022448"/>
    </source>
</evidence>
<keyword evidence="7" id="KW-0677">Repeat</keyword>
<sequence>MTQVSCGRCHRELPHLRLGAAASAAVVSVISTVDTSHEDMIHDTQTDYNGTSLTTCSSDRSVKILYVRNGGQNLIADLMGHEAPVWQVAWAHPMYGNILASCSYDRKVIFWKDENKAWEKTHEHTGHDSSVNSVCCPPPPPGLRPNPGVWKFRWGHLPADLHWGGPMGSEEDDVHTIGFNASAGPLLLYLEASQTSHQDRNPTTVRNLPQVAVTTSSSCGRRKRMASGRRSRSCKHTVTGLGPCHWSTHQHNHQLFPGWSCVHLDL</sequence>
<comment type="function">
    <text evidence="14">As a component of the GATOR2 complex, functions as an activator of the amino acid-sensing branch of the mTORC1 signaling pathway. The GATOR2 complex indirectly activates mTORC1 through the inhibition of the GATOR1 subcomplex. GATOR2 probably acts as an E3 ubiquitin-protein ligase toward GATOR1. In the presence of abundant amino acids, the GATOR2 complex mediates ubiquitination of the NPRL2 core component of the GATOR1 complex, leading to GATOR1 inactivation. In the absence of amino acids, GATOR2 is inhibited, activating the GATOR1 complex. Within the GATOR2 complex, SEC13 and SEH1L are required to stabilize the complex.</text>
</comment>
<keyword evidence="10" id="KW-0811">Translocation</keyword>
<dbReference type="GO" id="GO:0032527">
    <property type="term" value="P:protein exit from endoplasmic reticulum"/>
    <property type="evidence" value="ECO:0007669"/>
    <property type="project" value="TreeGrafter"/>
</dbReference>
<evidence type="ECO:0000256" key="2">
    <source>
        <dbReference type="ARBA" id="ARBA00004656"/>
    </source>
</evidence>
<protein>
    <recommendedName>
        <fullName evidence="4">Protein SEC13 homolog</fullName>
    </recommendedName>
</protein>
<evidence type="ECO:0000256" key="14">
    <source>
        <dbReference type="ARBA" id="ARBA00045501"/>
    </source>
</evidence>
<evidence type="ECO:0000256" key="15">
    <source>
        <dbReference type="PROSITE-ProRule" id="PRU00221"/>
    </source>
</evidence>